<dbReference type="Proteomes" id="UP001608902">
    <property type="component" value="Unassembled WGS sequence"/>
</dbReference>
<gene>
    <name evidence="1" type="ORF">AB6A40_006832</name>
</gene>
<name>A0ABD6EJH6_9BILA</name>
<sequence>MCGIGTKERHRACQTPDGYPSTTCVGLSTATTRCEERSGCSTWSPWSMWSECSAMCGEGSKTRTRECLSGSGQRQPPSECTGPAEDTQRCTATAGCAHWTEWKEWSKCSQDCGIGVKSRHRDCVTNAGYYSKECEGPFMETVECVGDSPRCAEWSSWKEWSPCSTDCGDGKRTRQRTCQDRNGYPSTRCIGSATDSEQCYETRGCASWAHWQPWSSCSNDCGLGKMTRSRVCLDRSGASAYTCIGESIESKDCYGESGCASWGAWSGWSQCSTKCGEGTMSRRRECVDARGYPSSSCRGIDTDVRSCSERSGCASWGMWLEWSKCSSSCGQGIMERKRECLDSRGYPVPGCIGRNTESRPCYEQSGCASWGSWSEWSECSTLCGDGTMTRSRECFDPSGYPTSTCQGKNMDSQRCTEKSGCASWGAWLEWSGCSTNCGEGTMTRQRECVDSSGYPASNCPGKDTVNFASSYVCCTTNALLK</sequence>
<dbReference type="Gene3D" id="2.20.100.10">
    <property type="entry name" value="Thrombospondin type-1 (TSP1) repeat"/>
    <property type="match status" value="8"/>
</dbReference>
<dbReference type="Pfam" id="PF00090">
    <property type="entry name" value="TSP_1"/>
    <property type="match status" value="8"/>
</dbReference>
<evidence type="ECO:0000313" key="1">
    <source>
        <dbReference type="EMBL" id="MFH4980123.1"/>
    </source>
</evidence>
<protein>
    <recommendedName>
        <fullName evidence="3">Hemicentin-1</fullName>
    </recommendedName>
</protein>
<organism evidence="1 2">
    <name type="scientific">Gnathostoma spinigerum</name>
    <dbReference type="NCBI Taxonomy" id="75299"/>
    <lineage>
        <taxon>Eukaryota</taxon>
        <taxon>Metazoa</taxon>
        <taxon>Ecdysozoa</taxon>
        <taxon>Nematoda</taxon>
        <taxon>Chromadorea</taxon>
        <taxon>Rhabditida</taxon>
        <taxon>Spirurina</taxon>
        <taxon>Gnathostomatomorpha</taxon>
        <taxon>Gnathostomatoidea</taxon>
        <taxon>Gnathostomatidae</taxon>
        <taxon>Gnathostoma</taxon>
    </lineage>
</organism>
<evidence type="ECO:0000313" key="2">
    <source>
        <dbReference type="Proteomes" id="UP001608902"/>
    </source>
</evidence>
<dbReference type="AlphaFoldDB" id="A0ABD6EJH6"/>
<proteinExistence type="predicted"/>
<dbReference type="PROSITE" id="PS50092">
    <property type="entry name" value="TSP1"/>
    <property type="match status" value="8"/>
</dbReference>
<dbReference type="PANTHER" id="PTHR16311">
    <property type="entry name" value="THROMBOSPONDIN TYPE I DOMAIN-CONTAINING 1"/>
    <property type="match status" value="1"/>
</dbReference>
<dbReference type="SMART" id="SM00209">
    <property type="entry name" value="TSP1"/>
    <property type="match status" value="8"/>
</dbReference>
<dbReference type="InterPro" id="IPR000884">
    <property type="entry name" value="TSP1_rpt"/>
</dbReference>
<accession>A0ABD6EJH6</accession>
<keyword evidence="2" id="KW-1185">Reference proteome</keyword>
<dbReference type="EMBL" id="JBGFUD010005098">
    <property type="protein sequence ID" value="MFH4980123.1"/>
    <property type="molecule type" value="Genomic_DNA"/>
</dbReference>
<comment type="caution">
    <text evidence="1">The sequence shown here is derived from an EMBL/GenBank/DDBJ whole genome shotgun (WGS) entry which is preliminary data.</text>
</comment>
<dbReference type="InterPro" id="IPR038877">
    <property type="entry name" value="THSD1"/>
</dbReference>
<dbReference type="SUPFAM" id="SSF82895">
    <property type="entry name" value="TSP-1 type 1 repeat"/>
    <property type="match status" value="8"/>
</dbReference>
<dbReference type="PANTHER" id="PTHR16311:SF3">
    <property type="entry name" value="THROMBOSPONDIN TYPE-1 DOMAIN-CONTAINING PROTEIN 1"/>
    <property type="match status" value="1"/>
</dbReference>
<dbReference type="InterPro" id="IPR036383">
    <property type="entry name" value="TSP1_rpt_sf"/>
</dbReference>
<reference evidence="1 2" key="1">
    <citation type="submission" date="2024-08" db="EMBL/GenBank/DDBJ databases">
        <title>Gnathostoma spinigerum genome.</title>
        <authorList>
            <person name="Gonzalez-Bertolin B."/>
            <person name="Monzon S."/>
            <person name="Zaballos A."/>
            <person name="Jimenez P."/>
            <person name="Dekumyoy P."/>
            <person name="Varona S."/>
            <person name="Cuesta I."/>
            <person name="Sumanam S."/>
            <person name="Adisakwattana P."/>
            <person name="Gasser R.B."/>
            <person name="Hernandez-Gonzalez A."/>
            <person name="Young N.D."/>
            <person name="Perteguer M.J."/>
        </authorList>
    </citation>
    <scope>NUCLEOTIDE SEQUENCE [LARGE SCALE GENOMIC DNA]</scope>
    <source>
        <strain evidence="1">AL3</strain>
        <tissue evidence="1">Liver</tissue>
    </source>
</reference>
<evidence type="ECO:0008006" key="3">
    <source>
        <dbReference type="Google" id="ProtNLM"/>
    </source>
</evidence>
<dbReference type="PRINTS" id="PR01705">
    <property type="entry name" value="TSP1REPEAT"/>
</dbReference>